<gene>
    <name evidence="2" type="ORF">FB471_3665</name>
</gene>
<reference evidence="2 3" key="1">
    <citation type="submission" date="2019-06" db="EMBL/GenBank/DDBJ databases">
        <title>Sequencing the genomes of 1000 actinobacteria strains.</title>
        <authorList>
            <person name="Klenk H.-P."/>
        </authorList>
    </citation>
    <scope>NUCLEOTIDE SEQUENCE [LARGE SCALE GENOMIC DNA]</scope>
    <source>
        <strain evidence="2 3">DSM 45679</strain>
    </source>
</reference>
<dbReference type="AlphaFoldDB" id="A0A542DLB3"/>
<evidence type="ECO:0000313" key="3">
    <source>
        <dbReference type="Proteomes" id="UP000320876"/>
    </source>
</evidence>
<protein>
    <submittedName>
        <fullName evidence="2">Uncharacterized protein DUF3558</fullName>
    </submittedName>
</protein>
<proteinExistence type="predicted"/>
<dbReference type="EMBL" id="VFML01000001">
    <property type="protein sequence ID" value="TQJ03891.1"/>
    <property type="molecule type" value="Genomic_DNA"/>
</dbReference>
<evidence type="ECO:0000313" key="2">
    <source>
        <dbReference type="EMBL" id="TQJ03891.1"/>
    </source>
</evidence>
<dbReference type="Proteomes" id="UP000320876">
    <property type="component" value="Unassembled WGS sequence"/>
</dbReference>
<feature type="region of interest" description="Disordered" evidence="1">
    <location>
        <begin position="1"/>
        <end position="32"/>
    </location>
</feature>
<sequence length="149" mass="15350">MALLTPSCAAGDTDGEARPAESSQQEGSGAQDCTELVRAEEIIAAVGKQVRPDDFTNEPPNRCGYEISGGGLVSVGFLPGLPAGQGSETTFEGHDALLNDSSAETPANCALFIRLGEGERALSVNVRQPGRSDLCGVTRELASTAVARS</sequence>
<keyword evidence="3" id="KW-1185">Reference proteome</keyword>
<accession>A0A542DLB3</accession>
<comment type="caution">
    <text evidence="2">The sequence shown here is derived from an EMBL/GenBank/DDBJ whole genome shotgun (WGS) entry which is preliminary data.</text>
</comment>
<organism evidence="2 3">
    <name type="scientific">Amycolatopsis cihanbeyliensis</name>
    <dbReference type="NCBI Taxonomy" id="1128664"/>
    <lineage>
        <taxon>Bacteria</taxon>
        <taxon>Bacillati</taxon>
        <taxon>Actinomycetota</taxon>
        <taxon>Actinomycetes</taxon>
        <taxon>Pseudonocardiales</taxon>
        <taxon>Pseudonocardiaceae</taxon>
        <taxon>Amycolatopsis</taxon>
    </lineage>
</organism>
<dbReference type="RefSeq" id="WP_141999650.1">
    <property type="nucleotide sequence ID" value="NZ_VFML01000001.1"/>
</dbReference>
<evidence type="ECO:0000256" key="1">
    <source>
        <dbReference type="SAM" id="MobiDB-lite"/>
    </source>
</evidence>
<name>A0A542DLB3_AMYCI</name>